<dbReference type="AlphaFoldDB" id="A0A2H5XBI0"/>
<dbReference type="Proteomes" id="UP000236173">
    <property type="component" value="Unassembled WGS sequence"/>
</dbReference>
<name>A0A2H5XBI0_9BACT</name>
<evidence type="ECO:0000313" key="3">
    <source>
        <dbReference type="EMBL" id="GBC98542.1"/>
    </source>
</evidence>
<protein>
    <submittedName>
        <fullName evidence="3">Uncharacterized protein</fullName>
    </submittedName>
</protein>
<proteinExistence type="predicted"/>
<evidence type="ECO:0000256" key="2">
    <source>
        <dbReference type="SAM" id="Phobius"/>
    </source>
</evidence>
<feature type="region of interest" description="Disordered" evidence="1">
    <location>
        <begin position="57"/>
        <end position="104"/>
    </location>
</feature>
<evidence type="ECO:0000256" key="1">
    <source>
        <dbReference type="SAM" id="MobiDB-lite"/>
    </source>
</evidence>
<feature type="transmembrane region" description="Helical" evidence="2">
    <location>
        <begin position="7"/>
        <end position="26"/>
    </location>
</feature>
<keyword evidence="2" id="KW-1133">Transmembrane helix</keyword>
<dbReference type="EMBL" id="BEHT01000012">
    <property type="protein sequence ID" value="GBC98542.1"/>
    <property type="molecule type" value="Genomic_DNA"/>
</dbReference>
<accession>A0A2H5XBI0</accession>
<gene>
    <name evidence="3" type="ORF">HRbin17_01055</name>
</gene>
<keyword evidence="2" id="KW-0472">Membrane</keyword>
<reference evidence="4" key="1">
    <citation type="submission" date="2017-09" db="EMBL/GenBank/DDBJ databases">
        <title>Metaegenomics of thermophilic ammonia-oxidizing enrichment culture.</title>
        <authorList>
            <person name="Kato S."/>
            <person name="Suzuki K."/>
        </authorList>
    </citation>
    <scope>NUCLEOTIDE SEQUENCE [LARGE SCALE GENOMIC DNA]</scope>
</reference>
<feature type="transmembrane region" description="Helical" evidence="2">
    <location>
        <begin position="32"/>
        <end position="53"/>
    </location>
</feature>
<evidence type="ECO:0000313" key="4">
    <source>
        <dbReference type="Proteomes" id="UP000236173"/>
    </source>
</evidence>
<keyword evidence="2" id="KW-0812">Transmembrane</keyword>
<organism evidence="3 4">
    <name type="scientific">Candidatus Fervidibacter japonicus</name>
    <dbReference type="NCBI Taxonomy" id="2035412"/>
    <lineage>
        <taxon>Bacteria</taxon>
        <taxon>Candidatus Fervidibacterota</taxon>
        <taxon>Candidatus Fervidibacter</taxon>
    </lineage>
</organism>
<sequence>MTAEQKFTAWLAGAAVCFLLAVVVGVSEGPRWAVGPLIILALLCCVGMINNAVEQPAAKGHANPRPAGQRPAVATNTPQPQRPAGAQTEAEPASEETVSEPASS</sequence>
<comment type="caution">
    <text evidence="3">The sequence shown here is derived from an EMBL/GenBank/DDBJ whole genome shotgun (WGS) entry which is preliminary data.</text>
</comment>